<dbReference type="GO" id="GO:0006783">
    <property type="term" value="P:heme biosynthetic process"/>
    <property type="evidence" value="ECO:0007669"/>
    <property type="project" value="TreeGrafter"/>
</dbReference>
<comment type="similarity">
    <text evidence="2">Belongs to the HMBS family.</text>
</comment>
<evidence type="ECO:0000313" key="9">
    <source>
        <dbReference type="Proteomes" id="UP000245657"/>
    </source>
</evidence>
<dbReference type="SUPFAM" id="SSF53850">
    <property type="entry name" value="Periplasmic binding protein-like II"/>
    <property type="match status" value="1"/>
</dbReference>
<evidence type="ECO:0000256" key="4">
    <source>
        <dbReference type="ARBA" id="ARBA00023244"/>
    </source>
</evidence>
<dbReference type="Proteomes" id="UP000245657">
    <property type="component" value="Unassembled WGS sequence"/>
</dbReference>
<dbReference type="InterPro" id="IPR022418">
    <property type="entry name" value="Porphobilinogen_deaminase_C"/>
</dbReference>
<feature type="domain" description="Porphobilinogen deaminase N-terminal" evidence="6">
    <location>
        <begin position="3"/>
        <end position="197"/>
    </location>
</feature>
<gene>
    <name evidence="8" type="ORF">DK846_15490</name>
</gene>
<evidence type="ECO:0000259" key="6">
    <source>
        <dbReference type="Pfam" id="PF01379"/>
    </source>
</evidence>
<dbReference type="InterPro" id="IPR022419">
    <property type="entry name" value="Porphobilin_deaminase_cofac_BS"/>
</dbReference>
<reference evidence="8 9" key="1">
    <citation type="submission" date="2018-05" db="EMBL/GenBank/DDBJ databases">
        <title>Draft genome of Methanospirillum lacunae Ki8-1.</title>
        <authorList>
            <person name="Dueholm M.S."/>
            <person name="Nielsen P.H."/>
            <person name="Bakmann L.F."/>
            <person name="Otzen D.E."/>
        </authorList>
    </citation>
    <scope>NUCLEOTIDE SEQUENCE [LARGE SCALE GENOMIC DNA]</scope>
    <source>
        <strain evidence="8 9">Ki8-1</strain>
    </source>
</reference>
<evidence type="ECO:0000313" key="8">
    <source>
        <dbReference type="EMBL" id="PWR70142.1"/>
    </source>
</evidence>
<feature type="domain" description="Porphobilinogen deaminase C-terminal" evidence="7">
    <location>
        <begin position="217"/>
        <end position="277"/>
    </location>
</feature>
<evidence type="ECO:0000256" key="3">
    <source>
        <dbReference type="ARBA" id="ARBA00022679"/>
    </source>
</evidence>
<dbReference type="PANTHER" id="PTHR11557">
    <property type="entry name" value="PORPHOBILINOGEN DEAMINASE"/>
    <property type="match status" value="1"/>
</dbReference>
<protein>
    <recommendedName>
        <fullName evidence="5">Hydroxymethylbilane synthase</fullName>
        <ecNumber evidence="5">2.5.1.61</ecNumber>
    </recommendedName>
</protein>
<dbReference type="AlphaFoldDB" id="A0A2V2MPW4"/>
<dbReference type="Gene3D" id="3.30.160.40">
    <property type="entry name" value="Porphobilinogen deaminase, C-terminal domain"/>
    <property type="match status" value="1"/>
</dbReference>
<dbReference type="EMBL" id="QGMY01000016">
    <property type="protein sequence ID" value="PWR70142.1"/>
    <property type="molecule type" value="Genomic_DNA"/>
</dbReference>
<dbReference type="GO" id="GO:0005737">
    <property type="term" value="C:cytoplasm"/>
    <property type="evidence" value="ECO:0007669"/>
    <property type="project" value="UniProtKB-UniRule"/>
</dbReference>
<dbReference type="Gene3D" id="3.40.190.10">
    <property type="entry name" value="Periplasmic binding protein-like II"/>
    <property type="match status" value="2"/>
</dbReference>
<proteinExistence type="inferred from homology"/>
<comment type="caution">
    <text evidence="8">The sequence shown here is derived from an EMBL/GenBank/DDBJ whole genome shotgun (WGS) entry which is preliminary data.</text>
</comment>
<accession>A0A2V2MPW4</accession>
<dbReference type="InterPro" id="IPR036803">
    <property type="entry name" value="Porphobilinogen_deaminase_C_sf"/>
</dbReference>
<comment type="cofactor">
    <cofactor evidence="1">
        <name>dipyrromethane</name>
        <dbReference type="ChEBI" id="CHEBI:60342"/>
    </cofactor>
</comment>
<keyword evidence="9" id="KW-1185">Reference proteome</keyword>
<dbReference type="InterPro" id="IPR000860">
    <property type="entry name" value="HemC"/>
</dbReference>
<evidence type="ECO:0000256" key="5">
    <source>
        <dbReference type="NCBIfam" id="TIGR00212"/>
    </source>
</evidence>
<dbReference type="Pfam" id="PF03900">
    <property type="entry name" value="Porphobil_deamC"/>
    <property type="match status" value="1"/>
</dbReference>
<dbReference type="PANTHER" id="PTHR11557:SF0">
    <property type="entry name" value="PORPHOBILINOGEN DEAMINASE"/>
    <property type="match status" value="1"/>
</dbReference>
<keyword evidence="3" id="KW-0808">Transferase</keyword>
<dbReference type="NCBIfam" id="TIGR00212">
    <property type="entry name" value="hemC"/>
    <property type="match status" value="1"/>
</dbReference>
<keyword evidence="4" id="KW-0627">Porphyrin biosynthesis</keyword>
<name>A0A2V2MPW4_9EURY</name>
<organism evidence="8 9">
    <name type="scientific">Methanospirillum lacunae</name>
    <dbReference type="NCBI Taxonomy" id="668570"/>
    <lineage>
        <taxon>Archaea</taxon>
        <taxon>Methanobacteriati</taxon>
        <taxon>Methanobacteriota</taxon>
        <taxon>Stenosarchaea group</taxon>
        <taxon>Methanomicrobia</taxon>
        <taxon>Methanomicrobiales</taxon>
        <taxon>Methanospirillaceae</taxon>
        <taxon>Methanospirillum</taxon>
    </lineage>
</organism>
<sequence length="295" mass="32260">MHLKIGTRSSMLARAQAEKVAGLLEKEGVTTELVFISTVGDEKTGVPLHEIGGQGVFVRALDDALINREIDIAVHSMKDIPAERPEGLTTSAILKRDSPADYVVTEKDHDAIRVIGTSSTRRTAQLKRNWSGISILPLRGNVDTRLGKLKAGEYDAIVLAEAGLQRLSLSLPGFRLDPTIHVPSTNQGTIAVVSRNEPPVRGILATIDDEITRTDTLIERAVMEEIGGGCYTPLGIFCKDRHLITEVLSLEGDRVFRLEQKISDLDQAHAFGTEIRKGGRELIDEAYLRLGLSHD</sequence>
<dbReference type="SUPFAM" id="SSF54782">
    <property type="entry name" value="Porphobilinogen deaminase (hydroxymethylbilane synthase), C-terminal domain"/>
    <property type="match status" value="1"/>
</dbReference>
<evidence type="ECO:0000259" key="7">
    <source>
        <dbReference type="Pfam" id="PF03900"/>
    </source>
</evidence>
<evidence type="ECO:0000256" key="2">
    <source>
        <dbReference type="ARBA" id="ARBA00005638"/>
    </source>
</evidence>
<dbReference type="PIRSF" id="PIRSF001438">
    <property type="entry name" value="4pyrrol_synth_OHMeBilane_synth"/>
    <property type="match status" value="1"/>
</dbReference>
<dbReference type="Pfam" id="PF01379">
    <property type="entry name" value="Porphobil_deam"/>
    <property type="match status" value="1"/>
</dbReference>
<dbReference type="GO" id="GO:0004418">
    <property type="term" value="F:hydroxymethylbilane synthase activity"/>
    <property type="evidence" value="ECO:0007669"/>
    <property type="project" value="UniProtKB-UniRule"/>
</dbReference>
<dbReference type="InterPro" id="IPR022417">
    <property type="entry name" value="Porphobilin_deaminase_N"/>
</dbReference>
<dbReference type="RefSeq" id="WP_109969904.1">
    <property type="nucleotide sequence ID" value="NZ_CP176093.1"/>
</dbReference>
<dbReference type="PROSITE" id="PS00533">
    <property type="entry name" value="PORPHOBILINOGEN_DEAM"/>
    <property type="match status" value="1"/>
</dbReference>
<dbReference type="OrthoDB" id="8042at2157"/>
<dbReference type="GeneID" id="97548329"/>
<evidence type="ECO:0000256" key="1">
    <source>
        <dbReference type="ARBA" id="ARBA00001916"/>
    </source>
</evidence>
<dbReference type="EC" id="2.5.1.61" evidence="5"/>
<dbReference type="PRINTS" id="PR00151">
    <property type="entry name" value="PORPHBDMNASE"/>
</dbReference>